<keyword evidence="3" id="KW-1185">Reference proteome</keyword>
<evidence type="ECO:0000313" key="3">
    <source>
        <dbReference type="Proteomes" id="UP000660611"/>
    </source>
</evidence>
<protein>
    <submittedName>
        <fullName evidence="2">Uncharacterized protein</fullName>
    </submittedName>
</protein>
<comment type="caution">
    <text evidence="2">The sequence shown here is derived from an EMBL/GenBank/DDBJ whole genome shotgun (WGS) entry which is preliminary data.</text>
</comment>
<keyword evidence="1" id="KW-1133">Transmembrane helix</keyword>
<accession>A0A919UAX1</accession>
<gene>
    <name evidence="2" type="ORF">Dsi01nite_029920</name>
</gene>
<keyword evidence="1" id="KW-0812">Transmembrane</keyword>
<dbReference type="EMBL" id="BONQ01000047">
    <property type="protein sequence ID" value="GIG44951.1"/>
    <property type="molecule type" value="Genomic_DNA"/>
</dbReference>
<reference evidence="2" key="1">
    <citation type="submission" date="2021-01" db="EMBL/GenBank/DDBJ databases">
        <title>Whole genome shotgun sequence of Dactylosporangium siamense NBRC 106093.</title>
        <authorList>
            <person name="Komaki H."/>
            <person name="Tamura T."/>
        </authorList>
    </citation>
    <scope>NUCLEOTIDE SEQUENCE</scope>
    <source>
        <strain evidence="2">NBRC 106093</strain>
    </source>
</reference>
<proteinExistence type="predicted"/>
<sequence length="110" mass="12039">MPTASTATVNAAAAAPSKGTRTRISILLTSPPWGVLSVTIIIFNKTSRPGPRRRRLGTLPRYAATAARWKRGWVNRKAKTKVRPVTWVYYRAQPGIMRQLAALLAVDAIG</sequence>
<feature type="transmembrane region" description="Helical" evidence="1">
    <location>
        <begin position="24"/>
        <end position="44"/>
    </location>
</feature>
<dbReference type="AlphaFoldDB" id="A0A919UAX1"/>
<keyword evidence="1" id="KW-0472">Membrane</keyword>
<dbReference type="Proteomes" id="UP000660611">
    <property type="component" value="Unassembled WGS sequence"/>
</dbReference>
<organism evidence="2 3">
    <name type="scientific">Dactylosporangium siamense</name>
    <dbReference type="NCBI Taxonomy" id="685454"/>
    <lineage>
        <taxon>Bacteria</taxon>
        <taxon>Bacillati</taxon>
        <taxon>Actinomycetota</taxon>
        <taxon>Actinomycetes</taxon>
        <taxon>Micromonosporales</taxon>
        <taxon>Micromonosporaceae</taxon>
        <taxon>Dactylosporangium</taxon>
    </lineage>
</organism>
<name>A0A919UAX1_9ACTN</name>
<evidence type="ECO:0000256" key="1">
    <source>
        <dbReference type="SAM" id="Phobius"/>
    </source>
</evidence>
<evidence type="ECO:0000313" key="2">
    <source>
        <dbReference type="EMBL" id="GIG44951.1"/>
    </source>
</evidence>